<name>A0A0D1ZIP3_EXOME</name>
<dbReference type="OrthoDB" id="10044044at2759"/>
<dbReference type="VEuPathDB" id="FungiDB:PV10_04988"/>
<evidence type="ECO:0000313" key="4">
    <source>
        <dbReference type="Proteomes" id="UP000054302"/>
    </source>
</evidence>
<feature type="region of interest" description="Disordered" evidence="1">
    <location>
        <begin position="34"/>
        <end position="74"/>
    </location>
</feature>
<dbReference type="GeneID" id="27322833"/>
<dbReference type="AlphaFoldDB" id="A0A0D1ZIP3"/>
<dbReference type="HOGENOM" id="CLU_074846_0_0_1"/>
<gene>
    <name evidence="3" type="ORF">PV10_04988</name>
</gene>
<dbReference type="EMBL" id="KN847522">
    <property type="protein sequence ID" value="KIV93799.1"/>
    <property type="molecule type" value="Genomic_DNA"/>
</dbReference>
<dbReference type="Proteomes" id="UP000054302">
    <property type="component" value="Unassembled WGS sequence"/>
</dbReference>
<dbReference type="InterPro" id="IPR053206">
    <property type="entry name" value="Dimeric_xanthone_biosynth"/>
</dbReference>
<dbReference type="PANTHER" id="PTHR38048:SF1">
    <property type="entry name" value="HEMERYTHRIN-LIKE DOMAIN-CONTAINING PROTEIN"/>
    <property type="match status" value="1"/>
</dbReference>
<dbReference type="OMA" id="AEHMDYF"/>
<dbReference type="InterPro" id="IPR012312">
    <property type="entry name" value="Hemerythrin-like"/>
</dbReference>
<dbReference type="Gene3D" id="1.20.120.520">
    <property type="entry name" value="nmb1532 protein domain like"/>
    <property type="match status" value="1"/>
</dbReference>
<dbReference type="CDD" id="cd12108">
    <property type="entry name" value="Hr-like"/>
    <property type="match status" value="1"/>
</dbReference>
<dbReference type="PANTHER" id="PTHR38048">
    <property type="entry name" value="EXPRESSED PROTEIN"/>
    <property type="match status" value="1"/>
</dbReference>
<dbReference type="Pfam" id="PF01814">
    <property type="entry name" value="Hemerythrin"/>
    <property type="match status" value="1"/>
</dbReference>
<evidence type="ECO:0000259" key="2">
    <source>
        <dbReference type="Pfam" id="PF01814"/>
    </source>
</evidence>
<dbReference type="RefSeq" id="XP_016225373.1">
    <property type="nucleotide sequence ID" value="XM_016369585.1"/>
</dbReference>
<reference evidence="3 4" key="1">
    <citation type="submission" date="2015-01" db="EMBL/GenBank/DDBJ databases">
        <title>The Genome Sequence of Exophiala mesophila CBS40295.</title>
        <authorList>
            <consortium name="The Broad Institute Genomics Platform"/>
            <person name="Cuomo C."/>
            <person name="de Hoog S."/>
            <person name="Gorbushina A."/>
            <person name="Stielow B."/>
            <person name="Teixiera M."/>
            <person name="Abouelleil A."/>
            <person name="Chapman S.B."/>
            <person name="Priest M."/>
            <person name="Young S.K."/>
            <person name="Wortman J."/>
            <person name="Nusbaum C."/>
            <person name="Birren B."/>
        </authorList>
    </citation>
    <scope>NUCLEOTIDE SEQUENCE [LARGE SCALE GENOMIC DNA]</scope>
    <source>
        <strain evidence="3 4">CBS 40295</strain>
    </source>
</reference>
<organism evidence="3 4">
    <name type="scientific">Exophiala mesophila</name>
    <name type="common">Black yeast-like fungus</name>
    <dbReference type="NCBI Taxonomy" id="212818"/>
    <lineage>
        <taxon>Eukaryota</taxon>
        <taxon>Fungi</taxon>
        <taxon>Dikarya</taxon>
        <taxon>Ascomycota</taxon>
        <taxon>Pezizomycotina</taxon>
        <taxon>Eurotiomycetes</taxon>
        <taxon>Chaetothyriomycetidae</taxon>
        <taxon>Chaetothyriales</taxon>
        <taxon>Herpotrichiellaceae</taxon>
        <taxon>Exophiala</taxon>
    </lineage>
</organism>
<proteinExistence type="predicted"/>
<sequence>MWRAVVLVRPKTALRFSRPQVALKGRNPNRISAASYSMSSPMAGPEPPPIPECEASKSKGEVPAAQSQSHPPLPKLSMQDFHVFNRLASLMERYHNHFRQVWNMLYNACCTGSRPQGMSIRSFIAQGLNLCRMITMHHMIEEQEFYPPLAERMPMFRDDEHLIGQHALIHDGLDKLQEYLGKCQDGEIELRLAEMKSIMDSFGEVLWAHLEDEVRDLGADNMRRYWSKDEIQALPF</sequence>
<evidence type="ECO:0000313" key="3">
    <source>
        <dbReference type="EMBL" id="KIV93799.1"/>
    </source>
</evidence>
<keyword evidence="4" id="KW-1185">Reference proteome</keyword>
<feature type="domain" description="Hemerythrin-like" evidence="2">
    <location>
        <begin position="89"/>
        <end position="213"/>
    </location>
</feature>
<accession>A0A0D1ZIP3</accession>
<protein>
    <recommendedName>
        <fullName evidence="2">Hemerythrin-like domain-containing protein</fullName>
    </recommendedName>
</protein>
<evidence type="ECO:0000256" key="1">
    <source>
        <dbReference type="SAM" id="MobiDB-lite"/>
    </source>
</evidence>
<feature type="compositionally biased region" description="Low complexity" evidence="1">
    <location>
        <begin position="34"/>
        <end position="43"/>
    </location>
</feature>
<dbReference type="STRING" id="212818.A0A0D1ZIP3"/>